<feature type="compositionally biased region" description="Basic and acidic residues" evidence="1">
    <location>
        <begin position="232"/>
        <end position="250"/>
    </location>
</feature>
<dbReference type="PANTHER" id="PTHR47286:SF2">
    <property type="entry name" value="F3I6.9 PROTEIN"/>
    <property type="match status" value="1"/>
</dbReference>
<feature type="compositionally biased region" description="Basic and acidic residues" evidence="1">
    <location>
        <begin position="410"/>
        <end position="420"/>
    </location>
</feature>
<comment type="caution">
    <text evidence="2">The sequence shown here is derived from an EMBL/GenBank/DDBJ whole genome shotgun (WGS) entry which is preliminary data.</text>
</comment>
<feature type="compositionally biased region" description="Polar residues" evidence="1">
    <location>
        <begin position="281"/>
        <end position="302"/>
    </location>
</feature>
<protein>
    <submittedName>
        <fullName evidence="2">Protein WVD2-like 7</fullName>
    </submittedName>
</protein>
<dbReference type="EMBL" id="JACGWM010000437">
    <property type="protein sequence ID" value="KAL0304968.1"/>
    <property type="molecule type" value="Genomic_DNA"/>
</dbReference>
<name>A0AAW2KER7_9LAMI</name>
<gene>
    <name evidence="2" type="ORF">Scaly_3001700</name>
</gene>
<reference evidence="2" key="1">
    <citation type="submission" date="2020-06" db="EMBL/GenBank/DDBJ databases">
        <authorList>
            <person name="Li T."/>
            <person name="Hu X."/>
            <person name="Zhang T."/>
            <person name="Song X."/>
            <person name="Zhang H."/>
            <person name="Dai N."/>
            <person name="Sheng W."/>
            <person name="Hou X."/>
            <person name="Wei L."/>
        </authorList>
    </citation>
    <scope>NUCLEOTIDE SEQUENCE</scope>
    <source>
        <strain evidence="2">KEN8</strain>
        <tissue evidence="2">Leaf</tissue>
    </source>
</reference>
<feature type="compositionally biased region" description="Polar residues" evidence="1">
    <location>
        <begin position="388"/>
        <end position="404"/>
    </location>
</feature>
<feature type="compositionally biased region" description="Polar residues" evidence="1">
    <location>
        <begin position="422"/>
        <end position="440"/>
    </location>
</feature>
<feature type="region of interest" description="Disordered" evidence="1">
    <location>
        <begin position="72"/>
        <end position="103"/>
    </location>
</feature>
<feature type="region of interest" description="Disordered" evidence="1">
    <location>
        <begin position="374"/>
        <end position="464"/>
    </location>
</feature>
<proteinExistence type="predicted"/>
<accession>A0AAW2KER7</accession>
<feature type="compositionally biased region" description="Basic and acidic residues" evidence="1">
    <location>
        <begin position="147"/>
        <end position="157"/>
    </location>
</feature>
<evidence type="ECO:0000313" key="2">
    <source>
        <dbReference type="EMBL" id="KAL0304968.1"/>
    </source>
</evidence>
<reference evidence="2" key="2">
    <citation type="journal article" date="2024" name="Plant">
        <title>Genomic evolution and insights into agronomic trait innovations of Sesamum species.</title>
        <authorList>
            <person name="Miao H."/>
            <person name="Wang L."/>
            <person name="Qu L."/>
            <person name="Liu H."/>
            <person name="Sun Y."/>
            <person name="Le M."/>
            <person name="Wang Q."/>
            <person name="Wei S."/>
            <person name="Zheng Y."/>
            <person name="Lin W."/>
            <person name="Duan Y."/>
            <person name="Cao H."/>
            <person name="Xiong S."/>
            <person name="Wang X."/>
            <person name="Wei L."/>
            <person name="Li C."/>
            <person name="Ma Q."/>
            <person name="Ju M."/>
            <person name="Zhao R."/>
            <person name="Li G."/>
            <person name="Mu C."/>
            <person name="Tian Q."/>
            <person name="Mei H."/>
            <person name="Zhang T."/>
            <person name="Gao T."/>
            <person name="Zhang H."/>
        </authorList>
    </citation>
    <scope>NUCLEOTIDE SEQUENCE</scope>
    <source>
        <strain evidence="2">KEN8</strain>
    </source>
</reference>
<evidence type="ECO:0000256" key="1">
    <source>
        <dbReference type="SAM" id="MobiDB-lite"/>
    </source>
</evidence>
<feature type="region of interest" description="Disordered" evidence="1">
    <location>
        <begin position="138"/>
        <end position="339"/>
    </location>
</feature>
<dbReference type="AlphaFoldDB" id="A0AAW2KER7"/>
<organism evidence="2">
    <name type="scientific">Sesamum calycinum</name>
    <dbReference type="NCBI Taxonomy" id="2727403"/>
    <lineage>
        <taxon>Eukaryota</taxon>
        <taxon>Viridiplantae</taxon>
        <taxon>Streptophyta</taxon>
        <taxon>Embryophyta</taxon>
        <taxon>Tracheophyta</taxon>
        <taxon>Spermatophyta</taxon>
        <taxon>Magnoliopsida</taxon>
        <taxon>eudicotyledons</taxon>
        <taxon>Gunneridae</taxon>
        <taxon>Pentapetalae</taxon>
        <taxon>asterids</taxon>
        <taxon>lamiids</taxon>
        <taxon>Lamiales</taxon>
        <taxon>Pedaliaceae</taxon>
        <taxon>Sesamum</taxon>
    </lineage>
</organism>
<dbReference type="PANTHER" id="PTHR47286">
    <property type="entry name" value="F3I6.9 PROTEIN"/>
    <property type="match status" value="1"/>
</dbReference>
<sequence length="556" mass="60828">MDESVTSGAARLEVSVSFGRFENDALSWEKWSSFSPNKYLEEVGNLSTPGSVAQKKAYFEAHYKKIAARKAEELEQEKLTDPVTPSPDISSKEDYAENTSEVDTKFGLSNGEKLVAVVQEYEAKFGLCNGEKLVEEVAEENQAAANEAKDDDARSSEGDDESACTNASINAIALKEEKRDDAVAVECESPAIEEPKDKLNGNVDEPELHVRKEAVMVGLETPRKGSQPMEEPSERKKGREQSSKGKKDNSKLNSRPIAQKKDRTLAGTKKNAVSPAAKPLQASTPRYSKPASTSTPVSASQSLKKKVNGSPVSKSKNYPVGESKRAAPTSLHMSLSLDPAKSSAALSMARKSLIMERMGDKDIVKRAFKTFQNRTSVSTTEEKPSPVKTVSSTAFEPKISTSHTPAKGNEGLRKDAEKRATQRSQLGTRSNPLPTGSHTSAALERKNTKMVSPTTGLRNDEKAEKRKEFLKKLEAKSIARETEKAQLSKSKFVILTKALYESCAMWAKFAYLVPQRNVGAVFGSMIYANSFLVPKRQEKLQIATSDHRRAAVTAIE</sequence>